<accession>A0A839S609</accession>
<dbReference type="SUPFAM" id="SSF53383">
    <property type="entry name" value="PLP-dependent transferases"/>
    <property type="match status" value="1"/>
</dbReference>
<keyword evidence="7" id="KW-0411">Iron-sulfur</keyword>
<evidence type="ECO:0000256" key="8">
    <source>
        <dbReference type="ARBA" id="ARBA00050776"/>
    </source>
</evidence>
<dbReference type="AlphaFoldDB" id="A0A839S609"/>
<dbReference type="InterPro" id="IPR015424">
    <property type="entry name" value="PyrdxlP-dep_Trfase"/>
</dbReference>
<sequence length="399" mass="41939">MTYLDHAATTPMLPDAIAAMSDAMSTVGNASSLHSSGRRARRVVEEAREVVAEALDARPSEVIFTGGGTESDNLAVKGTFWARRDADPARRRILVSAVEHHAVLDAVHWLADHEGAELTWLEVDEHGRVCPDTVRAAFEQGHDDIALATVMWANNEVGTVNPVPELAAVCAEYDVPLHTDAVQAVGGVDVGFAASGAQALTLTGHKIGGPYGVGALLLDRTTTAVPLLHGGGQEREVRSGTLDVPGIHAFATAVRVSVESHRESTDRMIKLRDELIAAVRAEVPDAVLNGLPGDSPDRLPGIAHFTFPGCAGDSLLMLLDAKGIECSTGSACTAGVAEPSHVLTAMGADETAARGSLRFSLGHTSTRDDVDALARELRGAVDRARQAGLAGMRKQKQEA</sequence>
<dbReference type="InterPro" id="IPR015421">
    <property type="entry name" value="PyrdxlP-dep_Trfase_major"/>
</dbReference>
<dbReference type="PIRSF" id="PIRSF005572">
    <property type="entry name" value="NifS"/>
    <property type="match status" value="1"/>
</dbReference>
<keyword evidence="11" id="KW-1185">Reference proteome</keyword>
<feature type="domain" description="Aminotransferase class V" evidence="9">
    <location>
        <begin position="2"/>
        <end position="373"/>
    </location>
</feature>
<evidence type="ECO:0000256" key="6">
    <source>
        <dbReference type="ARBA" id="ARBA00023004"/>
    </source>
</evidence>
<reference evidence="10 11" key="1">
    <citation type="submission" date="2020-08" db="EMBL/GenBank/DDBJ databases">
        <title>Genomic Encyclopedia of Type Strains, Phase III (KMG-III): the genomes of soil and plant-associated and newly described type strains.</title>
        <authorList>
            <person name="Whitman W."/>
        </authorList>
    </citation>
    <scope>NUCLEOTIDE SEQUENCE [LARGE SCALE GENOMIC DNA]</scope>
    <source>
        <strain evidence="10 11">CECT 8577</strain>
    </source>
</reference>
<comment type="cofactor">
    <cofactor evidence="1">
        <name>pyridoxal 5'-phosphate</name>
        <dbReference type="ChEBI" id="CHEBI:597326"/>
    </cofactor>
</comment>
<dbReference type="EC" id="2.8.1.7" evidence="10"/>
<gene>
    <name evidence="10" type="ORF">FHS23_003198</name>
</gene>
<dbReference type="GO" id="GO:0031071">
    <property type="term" value="F:cysteine desulfurase activity"/>
    <property type="evidence" value="ECO:0007669"/>
    <property type="project" value="UniProtKB-EC"/>
</dbReference>
<evidence type="ECO:0000256" key="2">
    <source>
        <dbReference type="ARBA" id="ARBA00006490"/>
    </source>
</evidence>
<proteinExistence type="inferred from homology"/>
<dbReference type="Gene3D" id="1.10.260.50">
    <property type="match status" value="1"/>
</dbReference>
<evidence type="ECO:0000256" key="1">
    <source>
        <dbReference type="ARBA" id="ARBA00001933"/>
    </source>
</evidence>
<dbReference type="Pfam" id="PF00266">
    <property type="entry name" value="Aminotran_5"/>
    <property type="match status" value="1"/>
</dbReference>
<comment type="caution">
    <text evidence="10">The sequence shown here is derived from an EMBL/GenBank/DDBJ whole genome shotgun (WGS) entry which is preliminary data.</text>
</comment>
<evidence type="ECO:0000259" key="9">
    <source>
        <dbReference type="Pfam" id="PF00266"/>
    </source>
</evidence>
<evidence type="ECO:0000256" key="3">
    <source>
        <dbReference type="ARBA" id="ARBA00022679"/>
    </source>
</evidence>
<evidence type="ECO:0000313" key="10">
    <source>
        <dbReference type="EMBL" id="MBB3052169.1"/>
    </source>
</evidence>
<comment type="similarity">
    <text evidence="2">Belongs to the class-V pyridoxal-phosphate-dependent aminotransferase family. NifS/IscS subfamily.</text>
</comment>
<dbReference type="GO" id="GO:0046872">
    <property type="term" value="F:metal ion binding"/>
    <property type="evidence" value="ECO:0007669"/>
    <property type="project" value="UniProtKB-KW"/>
</dbReference>
<dbReference type="PANTHER" id="PTHR11601">
    <property type="entry name" value="CYSTEINE DESULFURYLASE FAMILY MEMBER"/>
    <property type="match status" value="1"/>
</dbReference>
<keyword evidence="6" id="KW-0408">Iron</keyword>
<dbReference type="InterPro" id="IPR016454">
    <property type="entry name" value="Cysteine_dSase"/>
</dbReference>
<dbReference type="Gene3D" id="3.40.640.10">
    <property type="entry name" value="Type I PLP-dependent aspartate aminotransferase-like (Major domain)"/>
    <property type="match status" value="1"/>
</dbReference>
<evidence type="ECO:0000313" key="11">
    <source>
        <dbReference type="Proteomes" id="UP000550714"/>
    </source>
</evidence>
<dbReference type="EMBL" id="JACHWU010000003">
    <property type="protein sequence ID" value="MBB3052169.1"/>
    <property type="molecule type" value="Genomic_DNA"/>
</dbReference>
<dbReference type="FunFam" id="3.40.640.10:FF:000084">
    <property type="entry name" value="IscS-like cysteine desulfurase"/>
    <property type="match status" value="1"/>
</dbReference>
<dbReference type="InterPro" id="IPR015422">
    <property type="entry name" value="PyrdxlP-dep_Trfase_small"/>
</dbReference>
<dbReference type="Proteomes" id="UP000550714">
    <property type="component" value="Unassembled WGS sequence"/>
</dbReference>
<dbReference type="GO" id="GO:0051536">
    <property type="term" value="F:iron-sulfur cluster binding"/>
    <property type="evidence" value="ECO:0007669"/>
    <property type="project" value="UniProtKB-KW"/>
</dbReference>
<dbReference type="Gene3D" id="3.90.1150.10">
    <property type="entry name" value="Aspartate Aminotransferase, domain 1"/>
    <property type="match status" value="1"/>
</dbReference>
<keyword evidence="3 10" id="KW-0808">Transferase</keyword>
<protein>
    <submittedName>
        <fullName evidence="10">Cysteine desulfurase</fullName>
        <ecNumber evidence="10">2.8.1.7</ecNumber>
    </submittedName>
</protein>
<evidence type="ECO:0000256" key="5">
    <source>
        <dbReference type="ARBA" id="ARBA00022898"/>
    </source>
</evidence>
<keyword evidence="4" id="KW-0479">Metal-binding</keyword>
<dbReference type="InterPro" id="IPR000192">
    <property type="entry name" value="Aminotrans_V_dom"/>
</dbReference>
<organism evidence="10 11">
    <name type="scientific">Prauserella isguenensis</name>
    <dbReference type="NCBI Taxonomy" id="1470180"/>
    <lineage>
        <taxon>Bacteria</taxon>
        <taxon>Bacillati</taxon>
        <taxon>Actinomycetota</taxon>
        <taxon>Actinomycetes</taxon>
        <taxon>Pseudonocardiales</taxon>
        <taxon>Pseudonocardiaceae</taxon>
        <taxon>Prauserella</taxon>
    </lineage>
</organism>
<evidence type="ECO:0000256" key="4">
    <source>
        <dbReference type="ARBA" id="ARBA00022723"/>
    </source>
</evidence>
<keyword evidence="5" id="KW-0663">Pyridoxal phosphate</keyword>
<dbReference type="PANTHER" id="PTHR11601:SF34">
    <property type="entry name" value="CYSTEINE DESULFURASE"/>
    <property type="match status" value="1"/>
</dbReference>
<name>A0A839S609_9PSEU</name>
<comment type="catalytic activity">
    <reaction evidence="8">
        <text>(sulfur carrier)-H + L-cysteine = (sulfur carrier)-SH + L-alanine</text>
        <dbReference type="Rhea" id="RHEA:43892"/>
        <dbReference type="Rhea" id="RHEA-COMP:14737"/>
        <dbReference type="Rhea" id="RHEA-COMP:14739"/>
        <dbReference type="ChEBI" id="CHEBI:29917"/>
        <dbReference type="ChEBI" id="CHEBI:35235"/>
        <dbReference type="ChEBI" id="CHEBI:57972"/>
        <dbReference type="ChEBI" id="CHEBI:64428"/>
        <dbReference type="EC" id="2.8.1.7"/>
    </reaction>
</comment>
<evidence type="ECO:0000256" key="7">
    <source>
        <dbReference type="ARBA" id="ARBA00023014"/>
    </source>
</evidence>
<dbReference type="RefSeq" id="WP_183655581.1">
    <property type="nucleotide sequence ID" value="NZ_JACHWU010000003.1"/>
</dbReference>